<dbReference type="PANTHER" id="PTHR43190:SF3">
    <property type="entry name" value="N-ACETYL-D-GLUCOSAMINE KINASE"/>
    <property type="match status" value="1"/>
</dbReference>
<proteinExistence type="predicted"/>
<dbReference type="PANTHER" id="PTHR43190">
    <property type="entry name" value="N-ACETYL-D-GLUCOSAMINE KINASE"/>
    <property type="match status" value="1"/>
</dbReference>
<dbReference type="InterPro" id="IPR043129">
    <property type="entry name" value="ATPase_NBD"/>
</dbReference>
<keyword evidence="2" id="KW-0808">Transferase</keyword>
<evidence type="ECO:0000313" key="3">
    <source>
        <dbReference type="Proteomes" id="UP000006094"/>
    </source>
</evidence>
<dbReference type="InterPro" id="IPR002731">
    <property type="entry name" value="ATPase_BadF"/>
</dbReference>
<protein>
    <submittedName>
        <fullName evidence="2">N-acetylglucosamine kinase Nagk</fullName>
        <ecNumber evidence="2">2.7.1.59</ecNumber>
    </submittedName>
</protein>
<dbReference type="KEGG" id="cad:Curi_c11290"/>
<dbReference type="eggNOG" id="COG2971">
    <property type="taxonomic scope" value="Bacteria"/>
</dbReference>
<gene>
    <name evidence="2" type="primary">nagk</name>
    <name evidence="2" type="ordered locus">Curi_c11290</name>
</gene>
<dbReference type="InterPro" id="IPR052519">
    <property type="entry name" value="Euk-type_GlcNAc_Kinase"/>
</dbReference>
<dbReference type="CDD" id="cd24007">
    <property type="entry name" value="ASKHA_NBD_eukNAGK-like"/>
    <property type="match status" value="1"/>
</dbReference>
<evidence type="ECO:0000259" key="1">
    <source>
        <dbReference type="Pfam" id="PF01869"/>
    </source>
</evidence>
<keyword evidence="3" id="KW-1185">Reference proteome</keyword>
<dbReference type="EC" id="2.7.1.59" evidence="2"/>
<dbReference type="Pfam" id="PF01869">
    <property type="entry name" value="BcrAD_BadFG"/>
    <property type="match status" value="1"/>
</dbReference>
<evidence type="ECO:0000313" key="2">
    <source>
        <dbReference type="EMBL" id="AFS78143.1"/>
    </source>
</evidence>
<name>K0AWA9_GOTA9</name>
<sequence length="306" mass="33861">MSYYIGIDGGGTSTIFCLADCNGNVIDIIKLKSTNYHVMGIEETKETIKNAIDFFTEKKSISLNEIKSICFGGSGVDSEKCKETIINIFRDIGYRNELQVYNDSVIALVGANDGYNGGIIISGTGSVGLVIDKKNRLNKVGGWGHILDDGGSGYFIGREALSKIMKNYDGRECKTLLWDKIREKLKINNQEEIINFVYKDKLPKKDIAGLAPIVIELYNKDKVAKDIVNSAVDSLTIMVETLIEKAQGADISIGLYGSILTKSNIIRDKLIERVNSKHPKVNIHLPYKEAYIGAVDIATRRVKIQN</sequence>
<dbReference type="RefSeq" id="WP_014967280.1">
    <property type="nucleotide sequence ID" value="NC_018664.1"/>
</dbReference>
<organism evidence="2 3">
    <name type="scientific">Gottschalkia acidurici (strain ATCC 7906 / DSM 604 / BCRC 14475 / CIP 104303 / KCTC 5404 / NCIMB 10678 / 9a)</name>
    <name type="common">Clostridium acidurici</name>
    <dbReference type="NCBI Taxonomy" id="1128398"/>
    <lineage>
        <taxon>Bacteria</taxon>
        <taxon>Bacillati</taxon>
        <taxon>Bacillota</taxon>
        <taxon>Tissierellia</taxon>
        <taxon>Tissierellales</taxon>
        <taxon>Gottschalkiaceae</taxon>
        <taxon>Gottschalkia</taxon>
    </lineage>
</organism>
<dbReference type="OrthoDB" id="9772633at2"/>
<dbReference type="Proteomes" id="UP000006094">
    <property type="component" value="Chromosome"/>
</dbReference>
<dbReference type="GO" id="GO:0045127">
    <property type="term" value="F:N-acetylglucosamine kinase activity"/>
    <property type="evidence" value="ECO:0007669"/>
    <property type="project" value="UniProtKB-EC"/>
</dbReference>
<keyword evidence="2" id="KW-0418">Kinase</keyword>
<accession>K0AWA9</accession>
<dbReference type="STRING" id="1128398.Curi_c11290"/>
<feature type="domain" description="ATPase BadF/BadG/BcrA/BcrD type" evidence="1">
    <location>
        <begin position="5"/>
        <end position="295"/>
    </location>
</feature>
<dbReference type="HOGENOM" id="CLU_016274_1_1_9"/>
<dbReference type="EMBL" id="CP003326">
    <property type="protein sequence ID" value="AFS78143.1"/>
    <property type="molecule type" value="Genomic_DNA"/>
</dbReference>
<dbReference type="Gene3D" id="3.30.420.40">
    <property type="match status" value="2"/>
</dbReference>
<reference evidence="2 3" key="1">
    <citation type="journal article" date="2012" name="PLoS ONE">
        <title>The purine-utilizing bacterium Clostridium acidurici 9a: a genome-guided metabolic reconsideration.</title>
        <authorList>
            <person name="Hartwich K."/>
            <person name="Poehlein A."/>
            <person name="Daniel R."/>
        </authorList>
    </citation>
    <scope>NUCLEOTIDE SEQUENCE [LARGE SCALE GENOMIC DNA]</scope>
    <source>
        <strain evidence="3">ATCC 7906 / DSM 604 / BCRC 14475 / CIP 104303 / KCTC 5404 / NCIMB 10678 / 9a</strain>
    </source>
</reference>
<dbReference type="SUPFAM" id="SSF53067">
    <property type="entry name" value="Actin-like ATPase domain"/>
    <property type="match status" value="2"/>
</dbReference>
<dbReference type="AlphaFoldDB" id="K0AWA9"/>